<reference evidence="2" key="1">
    <citation type="submission" date="2020-01" db="EMBL/GenBank/DDBJ databases">
        <authorList>
            <person name="Mishra B."/>
        </authorList>
    </citation>
    <scope>NUCLEOTIDE SEQUENCE [LARGE SCALE GENOMIC DNA]</scope>
</reference>
<dbReference type="AlphaFoldDB" id="A0A6D2J8U1"/>
<comment type="caution">
    <text evidence="2">The sequence shown here is derived from an EMBL/GenBank/DDBJ whole genome shotgun (WGS) entry which is preliminary data.</text>
</comment>
<evidence type="ECO:0000256" key="1">
    <source>
        <dbReference type="SAM" id="MobiDB-lite"/>
    </source>
</evidence>
<organism evidence="2 3">
    <name type="scientific">Microthlaspi erraticum</name>
    <dbReference type="NCBI Taxonomy" id="1685480"/>
    <lineage>
        <taxon>Eukaryota</taxon>
        <taxon>Viridiplantae</taxon>
        <taxon>Streptophyta</taxon>
        <taxon>Embryophyta</taxon>
        <taxon>Tracheophyta</taxon>
        <taxon>Spermatophyta</taxon>
        <taxon>Magnoliopsida</taxon>
        <taxon>eudicotyledons</taxon>
        <taxon>Gunneridae</taxon>
        <taxon>Pentapetalae</taxon>
        <taxon>rosids</taxon>
        <taxon>malvids</taxon>
        <taxon>Brassicales</taxon>
        <taxon>Brassicaceae</taxon>
        <taxon>Coluteocarpeae</taxon>
        <taxon>Microthlaspi</taxon>
    </lineage>
</organism>
<protein>
    <submittedName>
        <fullName evidence="2">Uncharacterized protein</fullName>
    </submittedName>
</protein>
<dbReference type="OrthoDB" id="1112663at2759"/>
<sequence>MGIFSEFGRLMINQNVQQPQKAESSTSENVKSKPASEKDTNTAPAKVKVNNEEDEDLKQDIFWSNAEKKRPWFDAPPRVKVTTKNGLCHMHIEMTMGMTPEGVYETFINPHNLPIFIMGKRQLLV</sequence>
<gene>
    <name evidence="2" type="ORF">MERR_LOCUS23277</name>
</gene>
<feature type="compositionally biased region" description="Polar residues" evidence="1">
    <location>
        <begin position="13"/>
        <end position="29"/>
    </location>
</feature>
<feature type="compositionally biased region" description="Basic and acidic residues" evidence="1">
    <location>
        <begin position="30"/>
        <end position="40"/>
    </location>
</feature>
<feature type="region of interest" description="Disordered" evidence="1">
    <location>
        <begin position="13"/>
        <end position="51"/>
    </location>
</feature>
<keyword evidence="3" id="KW-1185">Reference proteome</keyword>
<dbReference type="PANTHER" id="PTHR31385:SF6">
    <property type="entry name" value="DUF220 DOMAIN-CONTAINING PROTEIN-RELATED"/>
    <property type="match status" value="1"/>
</dbReference>
<accession>A0A6D2J8U1</accession>
<dbReference type="PANTHER" id="PTHR31385">
    <property type="entry name" value="PUTATIVE (DUF220)-RELATED"/>
    <property type="match status" value="1"/>
</dbReference>
<evidence type="ECO:0000313" key="3">
    <source>
        <dbReference type="Proteomes" id="UP000467841"/>
    </source>
</evidence>
<proteinExistence type="predicted"/>
<dbReference type="Proteomes" id="UP000467841">
    <property type="component" value="Unassembled WGS sequence"/>
</dbReference>
<evidence type="ECO:0000313" key="2">
    <source>
        <dbReference type="EMBL" id="CAA7036042.1"/>
    </source>
</evidence>
<name>A0A6D2J8U1_9BRAS</name>
<dbReference type="EMBL" id="CACVBM020001163">
    <property type="protein sequence ID" value="CAA7036042.1"/>
    <property type="molecule type" value="Genomic_DNA"/>
</dbReference>